<evidence type="ECO:0000313" key="2">
    <source>
        <dbReference type="Proteomes" id="UP000548867"/>
    </source>
</evidence>
<dbReference type="Pfam" id="PF13365">
    <property type="entry name" value="Trypsin_2"/>
    <property type="match status" value="1"/>
</dbReference>
<accession>A0A7W6CM46</accession>
<evidence type="ECO:0000313" key="1">
    <source>
        <dbReference type="EMBL" id="MBB3956948.1"/>
    </source>
</evidence>
<gene>
    <name evidence="1" type="ORF">GGR38_003915</name>
</gene>
<organism evidence="1 2">
    <name type="scientific">Novosphingobium sediminicola</name>
    <dbReference type="NCBI Taxonomy" id="563162"/>
    <lineage>
        <taxon>Bacteria</taxon>
        <taxon>Pseudomonadati</taxon>
        <taxon>Pseudomonadota</taxon>
        <taxon>Alphaproteobacteria</taxon>
        <taxon>Sphingomonadales</taxon>
        <taxon>Sphingomonadaceae</taxon>
        <taxon>Novosphingobium</taxon>
    </lineage>
</organism>
<keyword evidence="2" id="KW-1185">Reference proteome</keyword>
<proteinExistence type="predicted"/>
<dbReference type="SUPFAM" id="SSF50494">
    <property type="entry name" value="Trypsin-like serine proteases"/>
    <property type="match status" value="1"/>
</dbReference>
<dbReference type="RefSeq" id="WP_183627808.1">
    <property type="nucleotide sequence ID" value="NZ_JACIDX010000017.1"/>
</dbReference>
<dbReference type="AlphaFoldDB" id="A0A7W6CM46"/>
<dbReference type="Proteomes" id="UP000548867">
    <property type="component" value="Unassembled WGS sequence"/>
</dbReference>
<comment type="caution">
    <text evidence="1">The sequence shown here is derived from an EMBL/GenBank/DDBJ whole genome shotgun (WGS) entry which is preliminary data.</text>
</comment>
<dbReference type="EMBL" id="JACIDX010000017">
    <property type="protein sequence ID" value="MBB3956948.1"/>
    <property type="molecule type" value="Genomic_DNA"/>
</dbReference>
<dbReference type="InterPro" id="IPR009003">
    <property type="entry name" value="Peptidase_S1_PA"/>
</dbReference>
<protein>
    <recommendedName>
        <fullName evidence="3">Serine protease</fullName>
    </recommendedName>
</protein>
<name>A0A7W6CM46_9SPHN</name>
<sequence length="242" mass="24819">MALMLIMGAPVAQAEEAAPAPDPITATCHPAFTVDGATLSAGTAFVLDMTEPPSASNPLAPRPSALFLVTALHLFGPNGGLAAQIESEHLPDHVKMDACIGGDGQHWTARRTLAIAGAVPMALPFRDVAAFAADPAGLKDATRLKLAEKGPVAGDEVWVVASMGGDGRIRRYGARVTYNGPDALQYAFVDNTLALAASSGAAVVDGAGRVLGLHLGGAKDRGDLLGMAVPLERLRKLIGEAK</sequence>
<reference evidence="1 2" key="1">
    <citation type="submission" date="2020-08" db="EMBL/GenBank/DDBJ databases">
        <title>Genomic Encyclopedia of Type Strains, Phase IV (KMG-IV): sequencing the most valuable type-strain genomes for metagenomic binning, comparative biology and taxonomic classification.</title>
        <authorList>
            <person name="Goeker M."/>
        </authorList>
    </citation>
    <scope>NUCLEOTIDE SEQUENCE [LARGE SCALE GENOMIC DNA]</scope>
    <source>
        <strain evidence="1 2">DSM 27057</strain>
    </source>
</reference>
<evidence type="ECO:0008006" key="3">
    <source>
        <dbReference type="Google" id="ProtNLM"/>
    </source>
</evidence>